<evidence type="ECO:0000259" key="5">
    <source>
        <dbReference type="Pfam" id="PF17389"/>
    </source>
</evidence>
<evidence type="ECO:0000256" key="2">
    <source>
        <dbReference type="ARBA" id="ARBA00012652"/>
    </source>
</evidence>
<dbReference type="SUPFAM" id="SSF48208">
    <property type="entry name" value="Six-hairpin glycosidases"/>
    <property type="match status" value="1"/>
</dbReference>
<gene>
    <name evidence="6" type="ORF">LKACC12383_00089</name>
</gene>
<sequence length="935" mass="107525">MEFKQIYINHMKNPIGFDFDSLFISCELSSKNYPEDLEKKMTISCQGRVIYMTEWQAANNLSFKPIFKLTRKTRYEVLVELRSNDKSYSQKAFFETGLMNSFQQSKWIGSEDTSVHGINLRKQITIPKIKQARLYITGLGLYEAYIDGKKVGDEYLAPGFTDYNYYIQIATHDVSNLLSEPGIHTLQISLGDGWYKGKLGIQTHGGKANQYGNVLMANAELDYIDDSGIKHILGTDSTWQIATSHISHSGIYYGEDFDETLSTRDLSTKEFKQPTKHLRDRLSLPIKEHEIFEAKRINTVDNDIVLDFGQNMSGWVTFENTLPKGTKVELQYGEIIQKGNLYRDNLRSARASFTYVSDGTKHLIRPHFTYFGFRYVKLIGFPENIDLKLFHARALYSDMEEIGQIKTDNTAVNQLFSNIKWGQKSNFVDIPTDCPQRDERLGWTGDAAIFSKTASYNMDTYQFNKKFAFDIAVEQSFRNGEVPLYVPNVDGKDGGKAVWGDVATIIPWVSYLRSHDSTILRQNFGAMMSWVDWIHDYAKSTKNEFLWLDSDQLGDWLALDTEDIMRLKGKTPDELIASAYYYQSAKIVARTALILHSKREHEYYKLLAEKIKEAFITEFYTAGGRLITDTQTALALCLKLGLYLQAFHEEIVKKLVGRIEKDQNHLTTGFVGTPDLLPALSENGQNDLAVQIFLNDDYPSWLYEVRLGATTIWERWNSIQPDGNINENGMNSLNHYSAGAVMQWAYEYLLGIKQGKRLIIQPQITPKFKIMSGKTKLNTGELKVQWRLADHQGSRVEVILDIPFDNPAQMILPRTQNWVDNGIKHQNGDILQPGHHEISYEPKINFINTFSVHTALNKFMNNQEITNNLKELVPFWEFLELPGNIDHFKDYSILQLSREMKGIGFTPLNDEQLARIDRYFRTYAKEQIEKEDELK</sequence>
<dbReference type="Gene3D" id="1.50.10.10">
    <property type="match status" value="1"/>
</dbReference>
<comment type="caution">
    <text evidence="6">The sequence shown here is derived from an EMBL/GenBank/DDBJ whole genome shotgun (WGS) entry which is preliminary data.</text>
</comment>
<feature type="domain" description="Alpha-L-rhamnosidase concanavalin-like" evidence="3">
    <location>
        <begin position="299"/>
        <end position="395"/>
    </location>
</feature>
<dbReference type="InterPro" id="IPR035396">
    <property type="entry name" value="Bac_rhamnosid6H"/>
</dbReference>
<dbReference type="RefSeq" id="WP_056968068.1">
    <property type="nucleotide sequence ID" value="NZ_LNUB01000004.1"/>
</dbReference>
<dbReference type="Pfam" id="PF08531">
    <property type="entry name" value="Bac_rhamnosid_N"/>
    <property type="match status" value="1"/>
</dbReference>
<name>A0A210PCI2_9LACO</name>
<dbReference type="Pfam" id="PF17389">
    <property type="entry name" value="Bac_rhamnosid6H"/>
    <property type="match status" value="1"/>
</dbReference>
<dbReference type="Gene3D" id="2.60.120.260">
    <property type="entry name" value="Galactose-binding domain-like"/>
    <property type="match status" value="2"/>
</dbReference>
<dbReference type="PANTHER" id="PTHR33307">
    <property type="entry name" value="ALPHA-RHAMNOSIDASE (EUROFUNG)"/>
    <property type="match status" value="1"/>
</dbReference>
<dbReference type="InterPro" id="IPR008902">
    <property type="entry name" value="Rhamnosid_concanavalin"/>
</dbReference>
<evidence type="ECO:0000259" key="3">
    <source>
        <dbReference type="Pfam" id="PF05592"/>
    </source>
</evidence>
<dbReference type="InterPro" id="IPR012341">
    <property type="entry name" value="6hp_glycosidase-like_sf"/>
</dbReference>
<proteinExistence type="predicted"/>
<accession>A0A210PCI2</accession>
<dbReference type="AlphaFoldDB" id="A0A210PCI2"/>
<dbReference type="Pfam" id="PF05592">
    <property type="entry name" value="Bac_rhamnosid"/>
    <property type="match status" value="1"/>
</dbReference>
<protein>
    <recommendedName>
        <fullName evidence="2">alpha-L-rhamnosidase</fullName>
        <ecNumber evidence="2">3.2.1.40</ecNumber>
    </recommendedName>
</protein>
<organism evidence="6 7">
    <name type="scientific">Companilactobacillus kimchii</name>
    <dbReference type="NCBI Taxonomy" id="2801452"/>
    <lineage>
        <taxon>Bacteria</taxon>
        <taxon>Bacillati</taxon>
        <taxon>Bacillota</taxon>
        <taxon>Bacilli</taxon>
        <taxon>Lactobacillales</taxon>
        <taxon>Lactobacillaceae</taxon>
        <taxon>Companilactobacillus</taxon>
    </lineage>
</organism>
<comment type="catalytic activity">
    <reaction evidence="1">
        <text>Hydrolysis of terminal non-reducing alpha-L-rhamnose residues in alpha-L-rhamnosides.</text>
        <dbReference type="EC" id="3.2.1.40"/>
    </reaction>
</comment>
<evidence type="ECO:0000313" key="7">
    <source>
        <dbReference type="Proteomes" id="UP000196649"/>
    </source>
</evidence>
<dbReference type="EMBL" id="MXAL01000001">
    <property type="protein sequence ID" value="OWF34176.1"/>
    <property type="molecule type" value="Genomic_DNA"/>
</dbReference>
<dbReference type="Proteomes" id="UP000196649">
    <property type="component" value="Unassembled WGS sequence"/>
</dbReference>
<dbReference type="InterPro" id="IPR016007">
    <property type="entry name" value="Alpha_rhamnosid"/>
</dbReference>
<reference evidence="6 7" key="1">
    <citation type="submission" date="2017-03" db="EMBL/GenBank/DDBJ databases">
        <title>Genome sequence of Lactobacillus kimchii KACC 12383.</title>
        <authorList>
            <person name="Chun J."/>
        </authorList>
    </citation>
    <scope>NUCLEOTIDE SEQUENCE [LARGE SCALE GENOMIC DNA]</scope>
    <source>
        <strain evidence="6 7">KACC 12383</strain>
    </source>
</reference>
<dbReference type="PANTHER" id="PTHR33307:SF6">
    <property type="entry name" value="ALPHA-RHAMNOSIDASE (EUROFUNG)-RELATED"/>
    <property type="match status" value="1"/>
</dbReference>
<evidence type="ECO:0000313" key="6">
    <source>
        <dbReference type="EMBL" id="OWF34176.1"/>
    </source>
</evidence>
<keyword evidence="6" id="KW-0378">Hydrolase</keyword>
<dbReference type="InterPro" id="IPR013737">
    <property type="entry name" value="Bac_rhamnosid_N"/>
</dbReference>
<dbReference type="GO" id="GO:0030596">
    <property type="term" value="F:alpha-L-rhamnosidase activity"/>
    <property type="evidence" value="ECO:0007669"/>
    <property type="project" value="UniProtKB-EC"/>
</dbReference>
<evidence type="ECO:0000259" key="4">
    <source>
        <dbReference type="Pfam" id="PF08531"/>
    </source>
</evidence>
<dbReference type="InterPro" id="IPR008928">
    <property type="entry name" value="6-hairpin_glycosidase_sf"/>
</dbReference>
<evidence type="ECO:0000256" key="1">
    <source>
        <dbReference type="ARBA" id="ARBA00001445"/>
    </source>
</evidence>
<dbReference type="EC" id="3.2.1.40" evidence="2"/>
<dbReference type="GO" id="GO:0005975">
    <property type="term" value="P:carbohydrate metabolic process"/>
    <property type="evidence" value="ECO:0007669"/>
    <property type="project" value="InterPro"/>
</dbReference>
<keyword evidence="6" id="KW-0326">Glycosidase</keyword>
<feature type="domain" description="Bacterial alpha-L-rhamnosidase N-terminal" evidence="4">
    <location>
        <begin position="128"/>
        <end position="273"/>
    </location>
</feature>
<feature type="domain" description="Alpha-L-rhamnosidase six-hairpin glycosidase" evidence="5">
    <location>
        <begin position="401"/>
        <end position="748"/>
    </location>
</feature>